<dbReference type="EMBL" id="SJSM01000005">
    <property type="protein sequence ID" value="TCC96495.1"/>
    <property type="molecule type" value="Genomic_DNA"/>
</dbReference>
<dbReference type="AlphaFoldDB" id="A0A4R0N8Y7"/>
<dbReference type="PANTHER" id="PTHR12147:SF26">
    <property type="entry name" value="PEPTIDASE M28 DOMAIN-CONTAINING PROTEIN"/>
    <property type="match status" value="1"/>
</dbReference>
<sequence length="425" mass="47447">MKIKLVLVSLFLIVSGKLFSQVEYGKSVVKVLASDKFAGRGYVFNGDKKAASFVTQEMKKSGLQPLGNSFEQKFDLAANIFPKTAKISMDNNPLKMGKDVLIDATSPSIKGTFDIVPAELPSADLADLKKMQTDAQFKNKIIFIDEANHIKKITADGYRKSLAFLMTEGNYAAILVKTKQKFTWRGATLQNKIPVIYIQESVYDLLKQPHHITLDITAKFQPAYQSQNICGFLKGTSNSDSTIVVTAHYDHIGSIGKKVIFNGANDNASGTAMMLYLANYYGKNKPKYNMIFLAFSGEESGLLGSKFYVNNPLNDLSKIKFLLNLDMAGTGDDGIQVVNGTEFKKEFELLQRINAEKSYLPKVLVRGPMNRSDHFPFYEKGVPCFFIYTLGGIAAYHDIFDRYETLPFTKFNGYANLLIQFLSQL</sequence>
<dbReference type="Proteomes" id="UP000291117">
    <property type="component" value="Unassembled WGS sequence"/>
</dbReference>
<dbReference type="GO" id="GO:0008235">
    <property type="term" value="F:metalloexopeptidase activity"/>
    <property type="evidence" value="ECO:0007669"/>
    <property type="project" value="InterPro"/>
</dbReference>
<dbReference type="InterPro" id="IPR045175">
    <property type="entry name" value="M28_fam"/>
</dbReference>
<name>A0A4R0N8Y7_9SPHI</name>
<organism evidence="2 3">
    <name type="scientific">Pedobacter hiemivivus</name>
    <dbReference type="NCBI Taxonomy" id="2530454"/>
    <lineage>
        <taxon>Bacteria</taxon>
        <taxon>Pseudomonadati</taxon>
        <taxon>Bacteroidota</taxon>
        <taxon>Sphingobacteriia</taxon>
        <taxon>Sphingobacteriales</taxon>
        <taxon>Sphingobacteriaceae</taxon>
        <taxon>Pedobacter</taxon>
    </lineage>
</organism>
<dbReference type="Gene3D" id="3.40.630.10">
    <property type="entry name" value="Zn peptidases"/>
    <property type="match status" value="1"/>
</dbReference>
<gene>
    <name evidence="2" type="ORF">EZ444_10960</name>
</gene>
<feature type="domain" description="Peptidase M28" evidence="1">
    <location>
        <begin position="228"/>
        <end position="419"/>
    </location>
</feature>
<dbReference type="OrthoDB" id="9764939at2"/>
<keyword evidence="3" id="KW-1185">Reference proteome</keyword>
<comment type="caution">
    <text evidence="2">The sequence shown here is derived from an EMBL/GenBank/DDBJ whole genome shotgun (WGS) entry which is preliminary data.</text>
</comment>
<evidence type="ECO:0000259" key="1">
    <source>
        <dbReference type="Pfam" id="PF04389"/>
    </source>
</evidence>
<protein>
    <submittedName>
        <fullName evidence="2">M28 family peptidase</fullName>
    </submittedName>
</protein>
<proteinExistence type="predicted"/>
<dbReference type="RefSeq" id="WP_131608792.1">
    <property type="nucleotide sequence ID" value="NZ_SJSM01000005.1"/>
</dbReference>
<dbReference type="Gene3D" id="3.50.30.30">
    <property type="match status" value="1"/>
</dbReference>
<accession>A0A4R0N8Y7</accession>
<dbReference type="GO" id="GO:0006508">
    <property type="term" value="P:proteolysis"/>
    <property type="evidence" value="ECO:0007669"/>
    <property type="project" value="InterPro"/>
</dbReference>
<dbReference type="InterPro" id="IPR007484">
    <property type="entry name" value="Peptidase_M28"/>
</dbReference>
<evidence type="ECO:0000313" key="3">
    <source>
        <dbReference type="Proteomes" id="UP000291117"/>
    </source>
</evidence>
<dbReference type="SUPFAM" id="SSF53187">
    <property type="entry name" value="Zn-dependent exopeptidases"/>
    <property type="match status" value="1"/>
</dbReference>
<evidence type="ECO:0000313" key="2">
    <source>
        <dbReference type="EMBL" id="TCC96495.1"/>
    </source>
</evidence>
<dbReference type="Pfam" id="PF04389">
    <property type="entry name" value="Peptidase_M28"/>
    <property type="match status" value="1"/>
</dbReference>
<dbReference type="PANTHER" id="PTHR12147">
    <property type="entry name" value="METALLOPEPTIDASE M28 FAMILY MEMBER"/>
    <property type="match status" value="1"/>
</dbReference>
<reference evidence="2 3" key="1">
    <citation type="submission" date="2019-02" db="EMBL/GenBank/DDBJ databases">
        <title>Pedobacter sp. RP-3-8 sp. nov., isolated from Arctic soil.</title>
        <authorList>
            <person name="Dahal R.H."/>
        </authorList>
    </citation>
    <scope>NUCLEOTIDE SEQUENCE [LARGE SCALE GENOMIC DNA]</scope>
    <source>
        <strain evidence="2 3">RP-3-8</strain>
    </source>
</reference>